<keyword evidence="2" id="KW-0732">Signal</keyword>
<dbReference type="Pfam" id="PF13414">
    <property type="entry name" value="TPR_11"/>
    <property type="match status" value="1"/>
</dbReference>
<proteinExistence type="predicted"/>
<evidence type="ECO:0000313" key="4">
    <source>
        <dbReference type="Proteomes" id="UP000075787"/>
    </source>
</evidence>
<gene>
    <name evidence="3" type="ORF">AUP44_11755</name>
</gene>
<evidence type="ECO:0008006" key="5">
    <source>
        <dbReference type="Google" id="ProtNLM"/>
    </source>
</evidence>
<dbReference type="PROSITE" id="PS51257">
    <property type="entry name" value="PROKAR_LIPOPROTEIN"/>
    <property type="match status" value="1"/>
</dbReference>
<dbReference type="OrthoDB" id="9766710at2"/>
<evidence type="ECO:0000313" key="3">
    <source>
        <dbReference type="EMBL" id="KYO50757.1"/>
    </source>
</evidence>
<dbReference type="SUPFAM" id="SSF48452">
    <property type="entry name" value="TPR-like"/>
    <property type="match status" value="3"/>
</dbReference>
<keyword evidence="1" id="KW-0802">TPR repeat</keyword>
<dbReference type="PANTHER" id="PTHR12558">
    <property type="entry name" value="CELL DIVISION CYCLE 16,23,27"/>
    <property type="match status" value="1"/>
</dbReference>
<organism evidence="3 4">
    <name type="scientific">Tistrella mobilis</name>
    <dbReference type="NCBI Taxonomy" id="171437"/>
    <lineage>
        <taxon>Bacteria</taxon>
        <taxon>Pseudomonadati</taxon>
        <taxon>Pseudomonadota</taxon>
        <taxon>Alphaproteobacteria</taxon>
        <taxon>Geminicoccales</taxon>
        <taxon>Geminicoccaceae</taxon>
        <taxon>Tistrella</taxon>
    </lineage>
</organism>
<dbReference type="InterPro" id="IPR011990">
    <property type="entry name" value="TPR-like_helical_dom_sf"/>
</dbReference>
<comment type="caution">
    <text evidence="3">The sequence shown here is derived from an EMBL/GenBank/DDBJ whole genome shotgun (WGS) entry which is preliminary data.</text>
</comment>
<evidence type="ECO:0000256" key="2">
    <source>
        <dbReference type="SAM" id="SignalP"/>
    </source>
</evidence>
<dbReference type="Pfam" id="PF13432">
    <property type="entry name" value="TPR_16"/>
    <property type="match status" value="2"/>
</dbReference>
<evidence type="ECO:0000256" key="1">
    <source>
        <dbReference type="PROSITE-ProRule" id="PRU00339"/>
    </source>
</evidence>
<dbReference type="InterPro" id="IPR019734">
    <property type="entry name" value="TPR_rpt"/>
</dbReference>
<dbReference type="Proteomes" id="UP000075787">
    <property type="component" value="Unassembled WGS sequence"/>
</dbReference>
<feature type="chain" id="PRO_5007836844" description="TPR repeat-containing protein" evidence="2">
    <location>
        <begin position="27"/>
        <end position="579"/>
    </location>
</feature>
<name>A0A162K9P4_9PROT</name>
<protein>
    <recommendedName>
        <fullName evidence="5">TPR repeat-containing protein</fullName>
    </recommendedName>
</protein>
<dbReference type="PROSITE" id="PS50005">
    <property type="entry name" value="TPR"/>
    <property type="match status" value="2"/>
</dbReference>
<reference evidence="3 4" key="1">
    <citation type="submission" date="2015-12" db="EMBL/GenBank/DDBJ databases">
        <title>Genome sequence of Tistrella mobilis MCCC 1A02139.</title>
        <authorList>
            <person name="Lu L."/>
            <person name="Lai Q."/>
            <person name="Shao Z."/>
            <person name="Qian P."/>
        </authorList>
    </citation>
    <scope>NUCLEOTIDE SEQUENCE [LARGE SCALE GENOMIC DNA]</scope>
    <source>
        <strain evidence="3 4">MCCC 1A02139</strain>
    </source>
</reference>
<feature type="repeat" description="TPR" evidence="1">
    <location>
        <begin position="481"/>
        <end position="514"/>
    </location>
</feature>
<dbReference type="Gene3D" id="1.25.40.10">
    <property type="entry name" value="Tetratricopeptide repeat domain"/>
    <property type="match status" value="3"/>
</dbReference>
<sequence length="579" mass="62849">MTRAGSRRAGAVVFAAMATLLLAACASPGTGPAPDVQVGRTFTGNYLAGRHAQTRDDFTAAAAFYRAALDQAPQDPELLRRAMLLTAGEGNITQALDYAKRVRALEPAAPFADLLLILDRIQAGELIEAERMADRMDRGGVNALLAPVVDAWVRFGRGRSGEAVTALDRLAGTPAFATYRYYYAALIHDLAGQDAGARANYEVALSSGGPTPVRLIQAYASHLIRTGNREQAADLYRQMLRDAPESTTLRRALARIEAGEELPRLVPDYKAGIAEALYGVAGLLLRDQVLGAALFYGRLALFMRPDFADARYLVGEVYERAGDHRAALDTFRKIDDSGAVAEAAAIRIADNLAASGDIDGAEALLEERVAAGQKDAAISLAELYRRQERWDDAARAYSSALAALADPGPEHWDLFYARGVAYERAGRWPEAESDFLKALQLSPDQPLVLNYLGYSWVEKGMHLDRARAMLEKAVALRPRDGFIVDSLGWALFQMGDYEGAVARLEQAVLLQPNDPTINDHLGDAYWRVGREREARFQWSHALVFDPEPAQAEIIRDKLARGLPPAPAGSVIPAAAPAPK</sequence>
<feature type="signal peptide" evidence="2">
    <location>
        <begin position="1"/>
        <end position="26"/>
    </location>
</feature>
<accession>A0A162K9P4</accession>
<dbReference type="PANTHER" id="PTHR12558:SF13">
    <property type="entry name" value="CELL DIVISION CYCLE PROTEIN 27 HOMOLOG"/>
    <property type="match status" value="1"/>
</dbReference>
<feature type="repeat" description="TPR" evidence="1">
    <location>
        <begin position="412"/>
        <end position="445"/>
    </location>
</feature>
<dbReference type="EMBL" id="LPZR01000193">
    <property type="protein sequence ID" value="KYO50757.1"/>
    <property type="molecule type" value="Genomic_DNA"/>
</dbReference>
<dbReference type="SMART" id="SM00028">
    <property type="entry name" value="TPR"/>
    <property type="match status" value="7"/>
</dbReference>
<dbReference type="AlphaFoldDB" id="A0A162K9P4"/>
<dbReference type="Pfam" id="PF13428">
    <property type="entry name" value="TPR_14"/>
    <property type="match status" value="1"/>
</dbReference>